<dbReference type="GO" id="GO:0004181">
    <property type="term" value="F:metallocarboxypeptidase activity"/>
    <property type="evidence" value="ECO:0007669"/>
    <property type="project" value="InterPro"/>
</dbReference>
<evidence type="ECO:0000256" key="1">
    <source>
        <dbReference type="ARBA" id="ARBA00005988"/>
    </source>
</evidence>
<dbReference type="GO" id="GO:0006508">
    <property type="term" value="P:proteolysis"/>
    <property type="evidence" value="ECO:0007669"/>
    <property type="project" value="InterPro"/>
</dbReference>
<dbReference type="InterPro" id="IPR000834">
    <property type="entry name" value="Peptidase_M14"/>
</dbReference>
<comment type="similarity">
    <text evidence="1 2">Belongs to the peptidase M14 family.</text>
</comment>
<protein>
    <submittedName>
        <fullName evidence="4">Putative zinc carboxypeptidase</fullName>
    </submittedName>
</protein>
<dbReference type="GO" id="GO:0008270">
    <property type="term" value="F:zinc ion binding"/>
    <property type="evidence" value="ECO:0007669"/>
    <property type="project" value="InterPro"/>
</dbReference>
<evidence type="ECO:0000259" key="3">
    <source>
        <dbReference type="PROSITE" id="PS52035"/>
    </source>
</evidence>
<comment type="caution">
    <text evidence="2">Lacks conserved residue(s) required for the propagation of feature annotation.</text>
</comment>
<reference evidence="4" key="1">
    <citation type="journal article" date="2015" name="Sci. Rep.">
        <title>Tissue- and time-dependent transcription in Ixodes ricinus salivary glands and midguts when blood feeding on the vertebrate host.</title>
        <authorList>
            <person name="Kotsyfakis M."/>
            <person name="Schwarz A."/>
            <person name="Erhart J."/>
            <person name="Ribeiro J.M."/>
        </authorList>
    </citation>
    <scope>NUCLEOTIDE SEQUENCE</scope>
    <source>
        <tissue evidence="4">Salivary gland and midgut</tissue>
    </source>
</reference>
<feature type="non-terminal residue" evidence="4">
    <location>
        <position position="1"/>
    </location>
</feature>
<dbReference type="SUPFAM" id="SSF53187">
    <property type="entry name" value="Zn-dependent exopeptidases"/>
    <property type="match status" value="1"/>
</dbReference>
<dbReference type="EMBL" id="GANP01011497">
    <property type="protein sequence ID" value="JAB72971.1"/>
    <property type="molecule type" value="mRNA"/>
</dbReference>
<organism evidence="4">
    <name type="scientific">Ixodes ricinus</name>
    <name type="common">Common tick</name>
    <name type="synonym">Acarus ricinus</name>
    <dbReference type="NCBI Taxonomy" id="34613"/>
    <lineage>
        <taxon>Eukaryota</taxon>
        <taxon>Metazoa</taxon>
        <taxon>Ecdysozoa</taxon>
        <taxon>Arthropoda</taxon>
        <taxon>Chelicerata</taxon>
        <taxon>Arachnida</taxon>
        <taxon>Acari</taxon>
        <taxon>Parasitiformes</taxon>
        <taxon>Ixodida</taxon>
        <taxon>Ixodoidea</taxon>
        <taxon>Ixodidae</taxon>
        <taxon>Ixodinae</taxon>
        <taxon>Ixodes</taxon>
    </lineage>
</organism>
<sequence length="90" mass="9940">CGRAVGLALCVLHVGRTYRDVVGVAFKYHDYDTMTAVLINATRHRPDLATLYSLGKSGQGRDLWVILLSSQSSNNKLMKPSMKYVANILV</sequence>
<keyword evidence="4" id="KW-0378">Hydrolase</keyword>
<proteinExistence type="evidence at transcript level"/>
<keyword evidence="4" id="KW-0645">Protease</keyword>
<keyword evidence="4" id="KW-0121">Carboxypeptidase</keyword>
<accession>V5IDR1</accession>
<dbReference type="Pfam" id="PF00246">
    <property type="entry name" value="Peptidase_M14"/>
    <property type="match status" value="1"/>
</dbReference>
<feature type="domain" description="Peptidase M14" evidence="3">
    <location>
        <begin position="27"/>
        <end position="90"/>
    </location>
</feature>
<evidence type="ECO:0000256" key="2">
    <source>
        <dbReference type="PROSITE-ProRule" id="PRU01379"/>
    </source>
</evidence>
<dbReference type="Gene3D" id="3.40.630.10">
    <property type="entry name" value="Zn peptidases"/>
    <property type="match status" value="1"/>
</dbReference>
<dbReference type="PROSITE" id="PS52035">
    <property type="entry name" value="PEPTIDASE_M14"/>
    <property type="match status" value="1"/>
</dbReference>
<name>V5IDR1_IXORI</name>
<evidence type="ECO:0000313" key="4">
    <source>
        <dbReference type="EMBL" id="JAB72971.1"/>
    </source>
</evidence>
<dbReference type="AlphaFoldDB" id="V5IDR1"/>